<comment type="similarity">
    <text evidence="1">Belongs to the IAP family.</text>
</comment>
<dbReference type="GO" id="GO:0008270">
    <property type="term" value="F:zinc ion binding"/>
    <property type="evidence" value="ECO:0007669"/>
    <property type="project" value="UniProtKB-KW"/>
</dbReference>
<evidence type="ECO:0000256" key="2">
    <source>
        <dbReference type="ARBA" id="ARBA00022771"/>
    </source>
</evidence>
<dbReference type="SMART" id="SM00238">
    <property type="entry name" value="BIR"/>
    <property type="match status" value="1"/>
</dbReference>
<dbReference type="CDD" id="cd00022">
    <property type="entry name" value="BIR"/>
    <property type="match status" value="1"/>
</dbReference>
<dbReference type="PANTHER" id="PTHR10044">
    <property type="entry name" value="INHIBITOR OF APOPTOSIS"/>
    <property type="match status" value="1"/>
</dbReference>
<dbReference type="GO" id="GO:0005634">
    <property type="term" value="C:nucleus"/>
    <property type="evidence" value="ECO:0007669"/>
    <property type="project" value="TreeGrafter"/>
</dbReference>
<name>A0AAE0RW94_9BIVA</name>
<dbReference type="Gene3D" id="3.30.40.10">
    <property type="entry name" value="Zinc/RING finger domain, C3HC4 (zinc finger)"/>
    <property type="match status" value="1"/>
</dbReference>
<comment type="caution">
    <text evidence="6">The sequence shown here is derived from an EMBL/GenBank/DDBJ whole genome shotgun (WGS) entry which is preliminary data.</text>
</comment>
<dbReference type="GO" id="GO:0051726">
    <property type="term" value="P:regulation of cell cycle"/>
    <property type="evidence" value="ECO:0007669"/>
    <property type="project" value="TreeGrafter"/>
</dbReference>
<evidence type="ECO:0000256" key="1">
    <source>
        <dbReference type="ARBA" id="ARBA00006672"/>
    </source>
</evidence>
<dbReference type="PROSITE" id="PS50089">
    <property type="entry name" value="ZF_RING_2"/>
    <property type="match status" value="1"/>
</dbReference>
<dbReference type="InterPro" id="IPR001841">
    <property type="entry name" value="Znf_RING"/>
</dbReference>
<evidence type="ECO:0000256" key="3">
    <source>
        <dbReference type="ARBA" id="ARBA00022833"/>
    </source>
</evidence>
<dbReference type="PROSITE" id="PS01282">
    <property type="entry name" value="BIR_REPEAT_1"/>
    <property type="match status" value="1"/>
</dbReference>
<dbReference type="AlphaFoldDB" id="A0AAE0RW94"/>
<dbReference type="Proteomes" id="UP001195483">
    <property type="component" value="Unassembled WGS sequence"/>
</dbReference>
<keyword evidence="2 4" id="KW-0863">Zinc-finger</keyword>
<dbReference type="InterPro" id="IPR001370">
    <property type="entry name" value="BIR_rpt"/>
</dbReference>
<reference evidence="6" key="3">
    <citation type="submission" date="2023-05" db="EMBL/GenBank/DDBJ databases">
        <authorList>
            <person name="Smith C.H."/>
        </authorList>
    </citation>
    <scope>NUCLEOTIDE SEQUENCE</scope>
    <source>
        <strain evidence="6">CHS0354</strain>
        <tissue evidence="6">Mantle</tissue>
    </source>
</reference>
<dbReference type="Gene3D" id="1.10.1170.10">
    <property type="entry name" value="Inhibitor Of Apoptosis Protein (2mihbC-IAP-1), Chain A"/>
    <property type="match status" value="1"/>
</dbReference>
<accession>A0AAE0RW94</accession>
<feature type="domain" description="RING-type" evidence="5">
    <location>
        <begin position="259"/>
        <end position="293"/>
    </location>
</feature>
<dbReference type="SUPFAM" id="SSF57924">
    <property type="entry name" value="Inhibitor of apoptosis (IAP) repeat"/>
    <property type="match status" value="1"/>
</dbReference>
<dbReference type="GO" id="GO:0043066">
    <property type="term" value="P:negative regulation of apoptotic process"/>
    <property type="evidence" value="ECO:0007669"/>
    <property type="project" value="TreeGrafter"/>
</dbReference>
<evidence type="ECO:0000313" key="6">
    <source>
        <dbReference type="EMBL" id="KAK3580654.1"/>
    </source>
</evidence>
<proteinExistence type="inferred from homology"/>
<reference evidence="6" key="1">
    <citation type="journal article" date="2021" name="Genome Biol. Evol.">
        <title>A High-Quality Reference Genome for a Parasitic Bivalve with Doubly Uniparental Inheritance (Bivalvia: Unionida).</title>
        <authorList>
            <person name="Smith C.H."/>
        </authorList>
    </citation>
    <scope>NUCLEOTIDE SEQUENCE</scope>
    <source>
        <strain evidence="6">CHS0354</strain>
    </source>
</reference>
<dbReference type="InterPro" id="IPR013083">
    <property type="entry name" value="Znf_RING/FYVE/PHD"/>
</dbReference>
<gene>
    <name evidence="6" type="ORF">CHS0354_017925</name>
</gene>
<evidence type="ECO:0000313" key="7">
    <source>
        <dbReference type="Proteomes" id="UP001195483"/>
    </source>
</evidence>
<dbReference type="EMBL" id="JAEAOA010001107">
    <property type="protein sequence ID" value="KAK3580654.1"/>
    <property type="molecule type" value="Genomic_DNA"/>
</dbReference>
<dbReference type="Pfam" id="PF13920">
    <property type="entry name" value="zf-C3HC4_3"/>
    <property type="match status" value="1"/>
</dbReference>
<dbReference type="PANTHER" id="PTHR10044:SF139">
    <property type="entry name" value="DEATH-ASSOCIATED INHIBITOR OF APOPTOSIS 2"/>
    <property type="match status" value="1"/>
</dbReference>
<keyword evidence="2 4" id="KW-0479">Metal-binding</keyword>
<dbReference type="InterPro" id="IPR050784">
    <property type="entry name" value="IAP"/>
</dbReference>
<reference evidence="6" key="2">
    <citation type="journal article" date="2021" name="Genome Biol. Evol.">
        <title>Developing a high-quality reference genome for a parasitic bivalve with doubly uniparental inheritance (Bivalvia: Unionida).</title>
        <authorList>
            <person name="Smith C.H."/>
        </authorList>
    </citation>
    <scope>NUCLEOTIDE SEQUENCE</scope>
    <source>
        <strain evidence="6">CHS0354</strain>
        <tissue evidence="6">Mantle</tissue>
    </source>
</reference>
<dbReference type="PROSITE" id="PS50143">
    <property type="entry name" value="BIR_REPEAT_2"/>
    <property type="match status" value="1"/>
</dbReference>
<keyword evidence="3" id="KW-0862">Zinc</keyword>
<evidence type="ECO:0000259" key="5">
    <source>
        <dbReference type="PROSITE" id="PS50089"/>
    </source>
</evidence>
<dbReference type="GO" id="GO:0043027">
    <property type="term" value="F:cysteine-type endopeptidase inhibitor activity involved in apoptotic process"/>
    <property type="evidence" value="ECO:0007669"/>
    <property type="project" value="TreeGrafter"/>
</dbReference>
<evidence type="ECO:0000256" key="4">
    <source>
        <dbReference type="PROSITE-ProRule" id="PRU00175"/>
    </source>
</evidence>
<keyword evidence="7" id="KW-1185">Reference proteome</keyword>
<organism evidence="6 7">
    <name type="scientific">Potamilus streckersoni</name>
    <dbReference type="NCBI Taxonomy" id="2493646"/>
    <lineage>
        <taxon>Eukaryota</taxon>
        <taxon>Metazoa</taxon>
        <taxon>Spiralia</taxon>
        <taxon>Lophotrochozoa</taxon>
        <taxon>Mollusca</taxon>
        <taxon>Bivalvia</taxon>
        <taxon>Autobranchia</taxon>
        <taxon>Heteroconchia</taxon>
        <taxon>Palaeoheterodonta</taxon>
        <taxon>Unionida</taxon>
        <taxon>Unionoidea</taxon>
        <taxon>Unionidae</taxon>
        <taxon>Ambleminae</taxon>
        <taxon>Lampsilini</taxon>
        <taxon>Potamilus</taxon>
    </lineage>
</organism>
<dbReference type="GO" id="GO:0005737">
    <property type="term" value="C:cytoplasm"/>
    <property type="evidence" value="ECO:0007669"/>
    <property type="project" value="TreeGrafter"/>
</dbReference>
<dbReference type="GO" id="GO:0061630">
    <property type="term" value="F:ubiquitin protein ligase activity"/>
    <property type="evidence" value="ECO:0007669"/>
    <property type="project" value="TreeGrafter"/>
</dbReference>
<dbReference type="GO" id="GO:0031398">
    <property type="term" value="P:positive regulation of protein ubiquitination"/>
    <property type="evidence" value="ECO:0007669"/>
    <property type="project" value="TreeGrafter"/>
</dbReference>
<dbReference type="CDD" id="cd16649">
    <property type="entry name" value="mRING-HC-C3HC5_CGRF1-like"/>
    <property type="match status" value="1"/>
</dbReference>
<dbReference type="Pfam" id="PF00653">
    <property type="entry name" value="BIR"/>
    <property type="match status" value="1"/>
</dbReference>
<sequence>MIRSPVYSSYQVRLSTFANFPAIYGADVHRMAAAGLYYTGHHDMVRCYACGGALKSWEPEDDPWEEHCKWFPDCPHLEQSNYKPQTRELRAEESNIKFEEKPLASGGKESSSDLLAERLHELTIEELKSKKQEAESDMTTPAALAVLDFGYSRNAVRVAIKVLRDKGQKKLTADSILQVLISTEDKGIILPSYNGKETSTKTSDVVSESQAVCLQTLSTKDEQLSGCKSNTKLTSKANDDAELCHLLLENEQLTKQMMCKRCRQRERNILVLPCTHFCLCEQCSKEVSLCPECWKPINERVKTYLP</sequence>
<protein>
    <recommendedName>
        <fullName evidence="5">RING-type domain-containing protein</fullName>
    </recommendedName>
</protein>